<evidence type="ECO:0000256" key="1">
    <source>
        <dbReference type="SAM" id="MobiDB-lite"/>
    </source>
</evidence>
<dbReference type="InParanoid" id="F0XEF1"/>
<dbReference type="RefSeq" id="XP_014173095.1">
    <property type="nucleotide sequence ID" value="XM_014317620.1"/>
</dbReference>
<organism evidence="3">
    <name type="scientific">Grosmannia clavigera (strain kw1407 / UAMH 11150)</name>
    <name type="common">Blue stain fungus</name>
    <name type="synonym">Graphiocladiella clavigera</name>
    <dbReference type="NCBI Taxonomy" id="655863"/>
    <lineage>
        <taxon>Eukaryota</taxon>
        <taxon>Fungi</taxon>
        <taxon>Dikarya</taxon>
        <taxon>Ascomycota</taxon>
        <taxon>Pezizomycotina</taxon>
        <taxon>Sordariomycetes</taxon>
        <taxon>Sordariomycetidae</taxon>
        <taxon>Ophiostomatales</taxon>
        <taxon>Ophiostomataceae</taxon>
        <taxon>Leptographium</taxon>
    </lineage>
</organism>
<feature type="compositionally biased region" description="Polar residues" evidence="1">
    <location>
        <begin position="1"/>
        <end position="25"/>
    </location>
</feature>
<sequence>MENDFISPTATNLGNAYQTAQTGQLPTMPPYVGPTDTTSFDQVNHSAPNAQPTTLPESIPANAAPLDPFALNSRPFMTHISDAEPYGAELSLLPL</sequence>
<dbReference type="GeneID" id="25978729"/>
<dbReference type="HOGENOM" id="CLU_2372994_0_0_1"/>
<protein>
    <submittedName>
        <fullName evidence="2">Uncharacterized protein</fullName>
    </submittedName>
</protein>
<gene>
    <name evidence="2" type="ORF">CMQ_541</name>
</gene>
<feature type="compositionally biased region" description="Polar residues" evidence="1">
    <location>
        <begin position="35"/>
        <end position="56"/>
    </location>
</feature>
<reference evidence="2 3" key="1">
    <citation type="journal article" date="2011" name="Proc. Natl. Acad. Sci. U.S.A.">
        <title>Genome and transcriptome analyses of the mountain pine beetle-fungal symbiont Grosmannia clavigera, a lodgepole pine pathogen.</title>
        <authorList>
            <person name="DiGuistini S."/>
            <person name="Wang Y."/>
            <person name="Liao N.Y."/>
            <person name="Taylor G."/>
            <person name="Tanguay P."/>
            <person name="Feau N."/>
            <person name="Henrissat B."/>
            <person name="Chan S.K."/>
            <person name="Hesse-Orce U."/>
            <person name="Alamouti S.M."/>
            <person name="Tsui C.K.M."/>
            <person name="Docking R.T."/>
            <person name="Levasseur A."/>
            <person name="Haridas S."/>
            <person name="Robertson G."/>
            <person name="Birol I."/>
            <person name="Holt R.A."/>
            <person name="Marra M.A."/>
            <person name="Hamelin R.C."/>
            <person name="Hirst M."/>
            <person name="Jones S.J.M."/>
            <person name="Bohlmann J."/>
            <person name="Breuil C."/>
        </authorList>
    </citation>
    <scope>NUCLEOTIDE SEQUENCE [LARGE SCALE GENOMIC DNA]</scope>
    <source>
        <strain evidence="3">kw1407 / UAMH 11150</strain>
    </source>
</reference>
<dbReference type="EMBL" id="GL629765">
    <property type="protein sequence ID" value="EFX03613.1"/>
    <property type="molecule type" value="Genomic_DNA"/>
</dbReference>
<name>F0XEF1_GROCL</name>
<evidence type="ECO:0000313" key="3">
    <source>
        <dbReference type="Proteomes" id="UP000007796"/>
    </source>
</evidence>
<evidence type="ECO:0000313" key="2">
    <source>
        <dbReference type="EMBL" id="EFX03613.1"/>
    </source>
</evidence>
<dbReference type="AlphaFoldDB" id="F0XEF1"/>
<keyword evidence="3" id="KW-1185">Reference proteome</keyword>
<accession>F0XEF1</accession>
<feature type="region of interest" description="Disordered" evidence="1">
    <location>
        <begin position="1"/>
        <end position="63"/>
    </location>
</feature>
<proteinExistence type="predicted"/>
<dbReference type="Proteomes" id="UP000007796">
    <property type="component" value="Unassembled WGS sequence"/>
</dbReference>